<sequence>MARRGLREVGSKMFGCANRDIAAAASRKLKRAGLPASLFAASFAMLVTAFVDPAPALDAPPARAPETTPLPMFKNPRAALRAGLESYHAGNAATSVTALRYAAEGGEPLAQWKLGRMYADGDGVTRDDAKAFDYFSRLVDHFAEEEPDPRERSLAANAFVAVGVYLRDGLSSAKIEPDVDRAFELFRYAATYFRNADAQYHLGRMYLDGVGVKKDLRQSVNWLELSARKGHPAAQAVLGELMFSGEAGGAAQKPRGLMYLTLARDAVAGGGANEQWIIEAHAKALAVAKNEDRKAAVALLEDYLRSRN</sequence>
<dbReference type="GO" id="GO:0005789">
    <property type="term" value="C:endoplasmic reticulum membrane"/>
    <property type="evidence" value="ECO:0007669"/>
    <property type="project" value="TreeGrafter"/>
</dbReference>
<gene>
    <name evidence="1" type="ORF">AMST5_03575</name>
</gene>
<dbReference type="SUPFAM" id="SSF81901">
    <property type="entry name" value="HCP-like"/>
    <property type="match status" value="1"/>
</dbReference>
<dbReference type="InterPro" id="IPR011990">
    <property type="entry name" value="TPR-like_helical_dom_sf"/>
</dbReference>
<dbReference type="InterPro" id="IPR050767">
    <property type="entry name" value="Sel1_AlgK"/>
</dbReference>
<dbReference type="PANTHER" id="PTHR11102">
    <property type="entry name" value="SEL-1-LIKE PROTEIN"/>
    <property type="match status" value="1"/>
</dbReference>
<dbReference type="EMBL" id="OY288114">
    <property type="protein sequence ID" value="CAJ0885007.1"/>
    <property type="molecule type" value="Genomic_DNA"/>
</dbReference>
<accession>A0AA48M254</accession>
<dbReference type="SMART" id="SM00671">
    <property type="entry name" value="SEL1"/>
    <property type="match status" value="3"/>
</dbReference>
<dbReference type="GO" id="GO:0036503">
    <property type="term" value="P:ERAD pathway"/>
    <property type="evidence" value="ECO:0007669"/>
    <property type="project" value="TreeGrafter"/>
</dbReference>
<evidence type="ECO:0000313" key="1">
    <source>
        <dbReference type="EMBL" id="CAJ0885007.1"/>
    </source>
</evidence>
<evidence type="ECO:0008006" key="2">
    <source>
        <dbReference type="Google" id="ProtNLM"/>
    </source>
</evidence>
<dbReference type="InterPro" id="IPR006597">
    <property type="entry name" value="Sel1-like"/>
</dbReference>
<name>A0AA48M254_9ZZZZ</name>
<dbReference type="Gene3D" id="1.25.40.10">
    <property type="entry name" value="Tetratricopeptide repeat domain"/>
    <property type="match status" value="2"/>
</dbReference>
<reference evidence="1" key="1">
    <citation type="submission" date="2023-07" db="EMBL/GenBank/DDBJ databases">
        <authorList>
            <person name="Pelsma A.J. K."/>
        </authorList>
    </citation>
    <scope>NUCLEOTIDE SEQUENCE</scope>
</reference>
<organism evidence="1">
    <name type="scientific">freshwater sediment metagenome</name>
    <dbReference type="NCBI Taxonomy" id="556182"/>
    <lineage>
        <taxon>unclassified sequences</taxon>
        <taxon>metagenomes</taxon>
        <taxon>ecological metagenomes</taxon>
    </lineage>
</organism>
<protein>
    <recommendedName>
        <fullName evidence="2">Sel1 repeat family protein</fullName>
    </recommendedName>
</protein>
<dbReference type="AlphaFoldDB" id="A0AA48M254"/>
<proteinExistence type="predicted"/>
<dbReference type="PANTHER" id="PTHR11102:SF147">
    <property type="entry name" value="SEL1L ADAPTOR SUBUNIT OF ERAD E3 UBIQUITIN LIGASE"/>
    <property type="match status" value="1"/>
</dbReference>
<dbReference type="Pfam" id="PF08238">
    <property type="entry name" value="Sel1"/>
    <property type="match status" value="4"/>
</dbReference>